<gene>
    <name evidence="1" type="ORF">LCGC14_1533720</name>
</gene>
<organism evidence="1">
    <name type="scientific">marine sediment metagenome</name>
    <dbReference type="NCBI Taxonomy" id="412755"/>
    <lineage>
        <taxon>unclassified sequences</taxon>
        <taxon>metagenomes</taxon>
        <taxon>ecological metagenomes</taxon>
    </lineage>
</organism>
<feature type="non-terminal residue" evidence="1">
    <location>
        <position position="1"/>
    </location>
</feature>
<reference evidence="1" key="1">
    <citation type="journal article" date="2015" name="Nature">
        <title>Complex archaea that bridge the gap between prokaryotes and eukaryotes.</title>
        <authorList>
            <person name="Spang A."/>
            <person name="Saw J.H."/>
            <person name="Jorgensen S.L."/>
            <person name="Zaremba-Niedzwiedzka K."/>
            <person name="Martijn J."/>
            <person name="Lind A.E."/>
            <person name="van Eijk R."/>
            <person name="Schleper C."/>
            <person name="Guy L."/>
            <person name="Ettema T.J."/>
        </authorList>
    </citation>
    <scope>NUCLEOTIDE SEQUENCE</scope>
</reference>
<evidence type="ECO:0000313" key="1">
    <source>
        <dbReference type="EMBL" id="KKM61236.1"/>
    </source>
</evidence>
<dbReference type="AlphaFoldDB" id="A0A0F9JFZ6"/>
<name>A0A0F9JFZ6_9ZZZZ</name>
<dbReference type="Pfam" id="PF11319">
    <property type="entry name" value="VasI"/>
    <property type="match status" value="1"/>
</dbReference>
<accession>A0A0F9JFZ6</accession>
<protein>
    <recommendedName>
        <fullName evidence="2">Type VI secretion system-associated protein TagO</fullName>
    </recommendedName>
</protein>
<dbReference type="EMBL" id="LAZR01011520">
    <property type="protein sequence ID" value="KKM61236.1"/>
    <property type="molecule type" value="Genomic_DNA"/>
</dbReference>
<evidence type="ECO:0008006" key="2">
    <source>
        <dbReference type="Google" id="ProtNLM"/>
    </source>
</evidence>
<dbReference type="InterPro" id="IPR017738">
    <property type="entry name" value="T6SS-assoc_VCA0118"/>
</dbReference>
<sequence length="242" mass="26686">WFSKAYARAQMPEVSGIRRMRYSNIITLVRTLGILSLFAVCGPAQAGLLDDARQCTRQVQRLERLACFDDVFSTPLAQGDAGAVSAVSVLAQKRSRRWREAYAQAETEFDTGGTTYRDTGKAAGLMVTVPALGAQPPRPLLALQCHNNITELTLMLPEPLDAERVNLRLGASDAAGRSDWRVRDNGYVLSVGRGLPAIRAVKEMGRETDIRVYSGNSRIDGLLFDLTGFEQAIRPLRERCGW</sequence>
<proteinExistence type="predicted"/>
<dbReference type="NCBIfam" id="TIGR03360">
    <property type="entry name" value="VI_minor_1"/>
    <property type="match status" value="1"/>
</dbReference>
<comment type="caution">
    <text evidence="1">The sequence shown here is derived from an EMBL/GenBank/DDBJ whole genome shotgun (WGS) entry which is preliminary data.</text>
</comment>